<dbReference type="InterPro" id="IPR036188">
    <property type="entry name" value="FAD/NAD-bd_sf"/>
</dbReference>
<evidence type="ECO:0000256" key="3">
    <source>
        <dbReference type="ARBA" id="ARBA00023002"/>
    </source>
</evidence>
<keyword evidence="1" id="KW-0285">Flavoprotein</keyword>
<evidence type="ECO:0000313" key="5">
    <source>
        <dbReference type="Proteomes" id="UP001141659"/>
    </source>
</evidence>
<dbReference type="EMBL" id="JACKVC010000034">
    <property type="protein sequence ID" value="MCV7392769.1"/>
    <property type="molecule type" value="Genomic_DNA"/>
</dbReference>
<proteinExistence type="predicted"/>
<dbReference type="RefSeq" id="WP_051576864.1">
    <property type="nucleotide sequence ID" value="NZ_JACKVC010000034.1"/>
</dbReference>
<dbReference type="Gene3D" id="3.50.50.60">
    <property type="entry name" value="FAD/NAD(P)-binding domain"/>
    <property type="match status" value="2"/>
</dbReference>
<dbReference type="Proteomes" id="UP001141659">
    <property type="component" value="Unassembled WGS sequence"/>
</dbReference>
<keyword evidence="2" id="KW-0274">FAD</keyword>
<accession>A0AAW5TDP2</accession>
<gene>
    <name evidence="4" type="ORF">H5P34_32440</name>
</gene>
<dbReference type="Pfam" id="PF13738">
    <property type="entry name" value="Pyr_redox_3"/>
    <property type="match status" value="1"/>
</dbReference>
<sequence length="454" mass="48917">MTTSDLNITTADLAAQESLRLLGLDGNNWIAPRDEVDHDVAIIGGGQSGITTAHALLRAGVANVTVVDSGRQDADLAWQSRARMRTLRTAKSISGPELGNPALSFRAWYESHHGADAFDDIDRIPTSDWADYLSWFREQTGIAVRRGIRVIDIAPGTTGLRLTLQQDGRRWTEHTRKLVLAGGVSGTDGPHIPAELRGLPNRLWAHTSDLIDFDALHGKSVAVLGAAASAYDAAATALEAGATEVHVYTRRPAVVIANLANRPNPLVQDVFHLLSDAERWEQRVKAARQGANVPEDSVARAAAFPNYQLHVSAPWSSASEQDGKVLVHAGDGVRTFDFVIAGTGYQQDPATRPELATIAPYIARWKDVYPAPPGLENEILGVAPYLGPGYQFVEKELGSAPWLADIHVFSIGANVSFGRPVGDIPSLRIGVPRLAEAITRDLVLADLRAAGDFR</sequence>
<dbReference type="AlphaFoldDB" id="A0AAW5TDP2"/>
<organism evidence="4 5">
    <name type="scientific">Mycolicibacterium porcinum</name>
    <dbReference type="NCBI Taxonomy" id="39693"/>
    <lineage>
        <taxon>Bacteria</taxon>
        <taxon>Bacillati</taxon>
        <taxon>Actinomycetota</taxon>
        <taxon>Actinomycetes</taxon>
        <taxon>Mycobacteriales</taxon>
        <taxon>Mycobacteriaceae</taxon>
        <taxon>Mycolicibacterium</taxon>
    </lineage>
</organism>
<dbReference type="SUPFAM" id="SSF51905">
    <property type="entry name" value="FAD/NAD(P)-binding domain"/>
    <property type="match status" value="1"/>
</dbReference>
<dbReference type="PANTHER" id="PTHR23023">
    <property type="entry name" value="DIMETHYLANILINE MONOOXYGENASE"/>
    <property type="match status" value="1"/>
</dbReference>
<evidence type="ECO:0000313" key="4">
    <source>
        <dbReference type="EMBL" id="MCV7392769.1"/>
    </source>
</evidence>
<protein>
    <submittedName>
        <fullName evidence="4">NAD(P)/FAD-dependent oxidoreductase</fullName>
    </submittedName>
</protein>
<evidence type="ECO:0000256" key="1">
    <source>
        <dbReference type="ARBA" id="ARBA00022630"/>
    </source>
</evidence>
<dbReference type="GO" id="GO:0016491">
    <property type="term" value="F:oxidoreductase activity"/>
    <property type="evidence" value="ECO:0007669"/>
    <property type="project" value="UniProtKB-KW"/>
</dbReference>
<comment type="caution">
    <text evidence="4">The sequence shown here is derived from an EMBL/GenBank/DDBJ whole genome shotgun (WGS) entry which is preliminary data.</text>
</comment>
<keyword evidence="3" id="KW-0560">Oxidoreductase</keyword>
<reference evidence="4" key="1">
    <citation type="submission" date="2020-07" db="EMBL/GenBank/DDBJ databases">
        <authorList>
            <person name="Pettersson B.M.F."/>
            <person name="Behra P.R.K."/>
            <person name="Ramesh M."/>
            <person name="Das S."/>
            <person name="Dasgupta S."/>
            <person name="Kirsebom L.A."/>
        </authorList>
    </citation>
    <scope>NUCLEOTIDE SEQUENCE</scope>
    <source>
        <strain evidence="4">DSM 44242</strain>
    </source>
</reference>
<evidence type="ECO:0000256" key="2">
    <source>
        <dbReference type="ARBA" id="ARBA00022827"/>
    </source>
</evidence>
<name>A0AAW5TDP2_9MYCO</name>
<reference evidence="4" key="2">
    <citation type="journal article" date="2022" name="BMC Genomics">
        <title>Comparative genome analysis of mycobacteria focusing on tRNA and non-coding RNA.</title>
        <authorList>
            <person name="Behra P.R.K."/>
            <person name="Pettersson B.M.F."/>
            <person name="Ramesh M."/>
            <person name="Das S."/>
            <person name="Dasgupta S."/>
            <person name="Kirsebom L.A."/>
        </authorList>
    </citation>
    <scope>NUCLEOTIDE SEQUENCE</scope>
    <source>
        <strain evidence="4">DSM 44242</strain>
    </source>
</reference>
<dbReference type="InterPro" id="IPR050346">
    <property type="entry name" value="FMO-like"/>
</dbReference>